<dbReference type="Pfam" id="PF00696">
    <property type="entry name" value="AA_kinase"/>
    <property type="match status" value="1"/>
</dbReference>
<sequence>MKIIVSKFGGSSLGDSNTFKKVFQIVKADENRKFIVASAPGKANASDSKITDLLYLSYDLASNKINYSEILDSINMKYREIVNNLDITFDIDSALSNLDKDLREGKSREYIASRGEFINAQILANFLGYEFVDAKNLILFDDKGFFLEEKSYDEIYKLRESGKSYVIPGFYGSDNDGNIRTFSRGGGDLTGSIIAAGLKSDLYENWTDVSGFMTCDPKIVKNPRHIDVLTYRELRELSYAGASILHEEAILPVSKAGIPVIIKNTFKPDDKGTMIVPDEKASLDKNTSGVTGIAGRKNFTVINIEKTKMNNEKGFHRKLMSVMEVNNVIIEHMPSSIDSVSLIISDKYLTGGIDSIISEIKTFLRPDKVKVTKGIALISVVGRGMIKHIGVSAKLFNALAKENINIQMIIQGSSEMNIIVGIDEKDFENAIKSIYHAFLD</sequence>
<dbReference type="InterPro" id="IPR018042">
    <property type="entry name" value="Aspartate_kinase_CS"/>
</dbReference>
<evidence type="ECO:0000259" key="16">
    <source>
        <dbReference type="PROSITE" id="PS51671"/>
    </source>
</evidence>
<dbReference type="Proteomes" id="UP000255517">
    <property type="component" value="Unassembled WGS sequence"/>
</dbReference>
<dbReference type="PROSITE" id="PS51671">
    <property type="entry name" value="ACT"/>
    <property type="match status" value="1"/>
</dbReference>
<dbReference type="InterPro" id="IPR002912">
    <property type="entry name" value="ACT_dom"/>
</dbReference>
<keyword evidence="8 14" id="KW-0418">Kinase</keyword>
<evidence type="ECO:0000256" key="12">
    <source>
        <dbReference type="ARBA" id="ARBA00047872"/>
    </source>
</evidence>
<dbReference type="NCBIfam" id="NF006540">
    <property type="entry name" value="PRK09034.1"/>
    <property type="match status" value="1"/>
</dbReference>
<accession>A0A379C3M0</accession>
<name>A0A379C3M0_9FIRM</name>
<dbReference type="RefSeq" id="WP_019034462.1">
    <property type="nucleotide sequence ID" value="NZ_CAMUOS010000003.1"/>
</dbReference>
<dbReference type="InterPro" id="IPR036393">
    <property type="entry name" value="AceGlu_kinase-like_sf"/>
</dbReference>
<evidence type="ECO:0000256" key="7">
    <source>
        <dbReference type="ARBA" id="ARBA00022741"/>
    </source>
</evidence>
<dbReference type="GO" id="GO:0005829">
    <property type="term" value="C:cytosol"/>
    <property type="evidence" value="ECO:0007669"/>
    <property type="project" value="TreeGrafter"/>
</dbReference>
<dbReference type="EMBL" id="UGSZ01000001">
    <property type="protein sequence ID" value="SUB56709.1"/>
    <property type="molecule type" value="Genomic_DNA"/>
</dbReference>
<evidence type="ECO:0000313" key="17">
    <source>
        <dbReference type="EMBL" id="SUB56709.1"/>
    </source>
</evidence>
<dbReference type="PROSITE" id="PS00324">
    <property type="entry name" value="ASPARTOKINASE"/>
    <property type="match status" value="1"/>
</dbReference>
<dbReference type="Pfam" id="PF22468">
    <property type="entry name" value="ACT_9"/>
    <property type="match status" value="1"/>
</dbReference>
<keyword evidence="9 13" id="KW-0067">ATP-binding</keyword>
<dbReference type="UniPathway" id="UPA00034">
    <property type="reaction ID" value="UER00015"/>
</dbReference>
<gene>
    <name evidence="17" type="primary">thrA</name>
    <name evidence="17" type="ORF">NCTC13149_00502</name>
</gene>
<evidence type="ECO:0000256" key="5">
    <source>
        <dbReference type="ARBA" id="ARBA00010122"/>
    </source>
</evidence>
<feature type="binding site" evidence="13">
    <location>
        <position position="116"/>
    </location>
    <ligand>
        <name>substrate</name>
    </ligand>
</feature>
<evidence type="ECO:0000256" key="9">
    <source>
        <dbReference type="ARBA" id="ARBA00022840"/>
    </source>
</evidence>
<evidence type="ECO:0000256" key="14">
    <source>
        <dbReference type="RuleBase" id="RU003448"/>
    </source>
</evidence>
<dbReference type="SUPFAM" id="SSF55021">
    <property type="entry name" value="ACT-like"/>
    <property type="match status" value="2"/>
</dbReference>
<dbReference type="GO" id="GO:0009089">
    <property type="term" value="P:lysine biosynthetic process via diaminopimelate"/>
    <property type="evidence" value="ECO:0007669"/>
    <property type="project" value="UniProtKB-UniPathway"/>
</dbReference>
<keyword evidence="10" id="KW-0220">Diaminopimelate biosynthesis</keyword>
<dbReference type="Gene3D" id="3.30.2130.10">
    <property type="entry name" value="VC0802-like"/>
    <property type="match status" value="1"/>
</dbReference>
<evidence type="ECO:0000256" key="13">
    <source>
        <dbReference type="PIRSR" id="PIRSR000726-1"/>
    </source>
</evidence>
<dbReference type="GO" id="GO:0009090">
    <property type="term" value="P:homoserine biosynthetic process"/>
    <property type="evidence" value="ECO:0007669"/>
    <property type="project" value="TreeGrafter"/>
</dbReference>
<comment type="pathway">
    <text evidence="2 15">Amino-acid biosynthesis; L-lysine biosynthesis via DAP pathway; (S)-tetrahydrodipicolinate from L-aspartate: step 1/4.</text>
</comment>
<dbReference type="Gene3D" id="3.40.1160.10">
    <property type="entry name" value="Acetylglutamate kinase-like"/>
    <property type="match status" value="1"/>
</dbReference>
<dbReference type="InterPro" id="IPR005260">
    <property type="entry name" value="Asp_kin_monofn"/>
</dbReference>
<dbReference type="GO" id="GO:0009088">
    <property type="term" value="P:threonine biosynthetic process"/>
    <property type="evidence" value="ECO:0007669"/>
    <property type="project" value="UniProtKB-UniPathway"/>
</dbReference>
<dbReference type="PANTHER" id="PTHR21499">
    <property type="entry name" value="ASPARTATE KINASE"/>
    <property type="match status" value="1"/>
</dbReference>
<dbReference type="EC" id="2.7.2.4" evidence="14"/>
<evidence type="ECO:0000256" key="4">
    <source>
        <dbReference type="ARBA" id="ARBA00005139"/>
    </source>
</evidence>
<evidence type="ECO:0000313" key="18">
    <source>
        <dbReference type="Proteomes" id="UP000255517"/>
    </source>
</evidence>
<protein>
    <recommendedName>
        <fullName evidence="14">Aspartokinase</fullName>
        <ecNumber evidence="14">2.7.2.4</ecNumber>
    </recommendedName>
</protein>
<comment type="similarity">
    <text evidence="5 14">Belongs to the aspartokinase family.</text>
</comment>
<dbReference type="UniPathway" id="UPA00050">
    <property type="reaction ID" value="UER00461"/>
</dbReference>
<dbReference type="UniPathway" id="UPA00051">
    <property type="reaction ID" value="UER00462"/>
</dbReference>
<comment type="pathway">
    <text evidence="3 15">Amino-acid biosynthesis; L-methionine biosynthesis via de novo pathway; L-homoserine from L-aspartate: step 1/3.</text>
</comment>
<dbReference type="InterPro" id="IPR001048">
    <property type="entry name" value="Asp/Glu/Uridylate_kinase"/>
</dbReference>
<evidence type="ECO:0000256" key="15">
    <source>
        <dbReference type="RuleBase" id="RU004249"/>
    </source>
</evidence>
<dbReference type="GO" id="GO:0019877">
    <property type="term" value="P:diaminopimelate biosynthetic process"/>
    <property type="evidence" value="ECO:0007669"/>
    <property type="project" value="UniProtKB-KW"/>
</dbReference>
<dbReference type="NCBIfam" id="TIGR00657">
    <property type="entry name" value="asp_kinases"/>
    <property type="match status" value="1"/>
</dbReference>
<dbReference type="CDD" id="cd04916">
    <property type="entry name" value="ACT_AKiii-YclM-BS_2"/>
    <property type="match status" value="1"/>
</dbReference>
<dbReference type="InterPro" id="IPR045865">
    <property type="entry name" value="ACT-like_dom_sf"/>
</dbReference>
<dbReference type="FunFam" id="3.30.2130.10:FF:000001">
    <property type="entry name" value="Bifunctional aspartokinase/homoserine dehydrogenase"/>
    <property type="match status" value="1"/>
</dbReference>
<proteinExistence type="inferred from homology"/>
<evidence type="ECO:0000256" key="6">
    <source>
        <dbReference type="ARBA" id="ARBA00022679"/>
    </source>
</evidence>
<reference evidence="17 18" key="1">
    <citation type="submission" date="2018-06" db="EMBL/GenBank/DDBJ databases">
        <authorList>
            <consortium name="Pathogen Informatics"/>
            <person name="Doyle S."/>
        </authorList>
    </citation>
    <scope>NUCLEOTIDE SEQUENCE [LARGE SCALE GENOMIC DNA]</scope>
    <source>
        <strain evidence="17 18">NCTC13149</strain>
    </source>
</reference>
<keyword evidence="7 13" id="KW-0547">Nucleotide-binding</keyword>
<keyword evidence="6 14" id="KW-0808">Transferase</keyword>
<comment type="function">
    <text evidence="1">Catalyzes the phosphorylation of the beta-carboxyl group of aspartic acid with ATP to yield 4-phospho-L-aspartate, which is involved in the branched biosynthetic pathway leading to the biosynthesis of amino acids threonine, isoleucine and methionine.</text>
</comment>
<evidence type="ECO:0000256" key="10">
    <source>
        <dbReference type="ARBA" id="ARBA00022915"/>
    </source>
</evidence>
<feature type="domain" description="ACT" evidence="16">
    <location>
        <begin position="380"/>
        <end position="440"/>
    </location>
</feature>
<dbReference type="STRING" id="1122949.GCA_000378725_00539"/>
<keyword evidence="15" id="KW-0028">Amino-acid biosynthesis</keyword>
<dbReference type="GO" id="GO:0004072">
    <property type="term" value="F:aspartate kinase activity"/>
    <property type="evidence" value="ECO:0007669"/>
    <property type="project" value="UniProtKB-EC"/>
</dbReference>
<organism evidence="17 18">
    <name type="scientific">Peptoniphilus lacrimalis</name>
    <dbReference type="NCBI Taxonomy" id="33031"/>
    <lineage>
        <taxon>Bacteria</taxon>
        <taxon>Bacillati</taxon>
        <taxon>Bacillota</taxon>
        <taxon>Tissierellia</taxon>
        <taxon>Tissierellales</taxon>
        <taxon>Peptoniphilaceae</taxon>
        <taxon>Peptoniphilus</taxon>
    </lineage>
</organism>
<feature type="binding site" evidence="13">
    <location>
        <position position="51"/>
    </location>
    <ligand>
        <name>substrate</name>
    </ligand>
</feature>
<evidence type="ECO:0000256" key="8">
    <source>
        <dbReference type="ARBA" id="ARBA00022777"/>
    </source>
</evidence>
<dbReference type="AlphaFoldDB" id="A0A379C3M0"/>
<evidence type="ECO:0000256" key="1">
    <source>
        <dbReference type="ARBA" id="ARBA00003121"/>
    </source>
</evidence>
<dbReference type="InterPro" id="IPR001341">
    <property type="entry name" value="Asp_kinase"/>
</dbReference>
<dbReference type="SUPFAM" id="SSF53633">
    <property type="entry name" value="Carbamate kinase-like"/>
    <property type="match status" value="1"/>
</dbReference>
<dbReference type="PANTHER" id="PTHR21499:SF67">
    <property type="entry name" value="ASPARTOKINASE 3"/>
    <property type="match status" value="1"/>
</dbReference>
<dbReference type="GO" id="GO:0005524">
    <property type="term" value="F:ATP binding"/>
    <property type="evidence" value="ECO:0007669"/>
    <property type="project" value="UniProtKB-KW"/>
</dbReference>
<dbReference type="OrthoDB" id="9799110at2"/>
<feature type="binding site" evidence="13">
    <location>
        <begin position="7"/>
        <end position="10"/>
    </location>
    <ligand>
        <name>ATP</name>
        <dbReference type="ChEBI" id="CHEBI:30616"/>
    </ligand>
</feature>
<evidence type="ECO:0000256" key="2">
    <source>
        <dbReference type="ARBA" id="ARBA00004766"/>
    </source>
</evidence>
<dbReference type="InterPro" id="IPR054352">
    <property type="entry name" value="ACT_Aspartokinase"/>
</dbReference>
<dbReference type="PIRSF" id="PIRSF000726">
    <property type="entry name" value="Asp_kin"/>
    <property type="match status" value="1"/>
</dbReference>
<keyword evidence="11" id="KW-0457">Lysine biosynthesis</keyword>
<comment type="pathway">
    <text evidence="4 15">Amino-acid biosynthesis; L-threonine biosynthesis; L-threonine from L-aspartate: step 1/5.</text>
</comment>
<feature type="binding site" evidence="13">
    <location>
        <begin position="207"/>
        <end position="208"/>
    </location>
    <ligand>
        <name>ATP</name>
        <dbReference type="ChEBI" id="CHEBI:30616"/>
    </ligand>
</feature>
<comment type="catalytic activity">
    <reaction evidence="12 14">
        <text>L-aspartate + ATP = 4-phospho-L-aspartate + ADP</text>
        <dbReference type="Rhea" id="RHEA:23776"/>
        <dbReference type="ChEBI" id="CHEBI:29991"/>
        <dbReference type="ChEBI" id="CHEBI:30616"/>
        <dbReference type="ChEBI" id="CHEBI:57535"/>
        <dbReference type="ChEBI" id="CHEBI:456216"/>
        <dbReference type="EC" id="2.7.2.4"/>
    </reaction>
</comment>
<evidence type="ECO:0000256" key="3">
    <source>
        <dbReference type="ARBA" id="ARBA00004986"/>
    </source>
</evidence>
<evidence type="ECO:0000256" key="11">
    <source>
        <dbReference type="ARBA" id="ARBA00023154"/>
    </source>
</evidence>